<name>A0A2I0U2S1_LIMLA</name>
<gene>
    <name evidence="1" type="ORF">llap_9373</name>
</gene>
<sequence>MSGLKGLEVGAEPSHQDDSKDDILKKWILIDIYSCEVMKQILSGTLMLARQLGEDAIIIAMKVRRRCGKAEDRLTICMAVCLAGAITIDLIKFQSLPTRLQIMLFLISGGTRIKMGYVQAITLPGNSEDLLQGLSCGLPRAPCTEQGLAERPQAHTMELLSDGVTRQDQNVLFLSTLVTDEEEED</sequence>
<accession>A0A2I0U2S1</accession>
<dbReference type="EMBL" id="KZ506293">
    <property type="protein sequence ID" value="PKU40322.1"/>
    <property type="molecule type" value="Genomic_DNA"/>
</dbReference>
<reference evidence="2" key="2">
    <citation type="submission" date="2017-12" db="EMBL/GenBank/DDBJ databases">
        <title>Genome sequence of the Bar-tailed Godwit (Limosa lapponica baueri).</title>
        <authorList>
            <person name="Lima N.C.B."/>
            <person name="Parody-Merino A.M."/>
            <person name="Battley P.F."/>
            <person name="Fidler A.E."/>
            <person name="Prosdocimi F."/>
        </authorList>
    </citation>
    <scope>NUCLEOTIDE SEQUENCE [LARGE SCALE GENOMIC DNA]</scope>
</reference>
<evidence type="ECO:0000313" key="2">
    <source>
        <dbReference type="Proteomes" id="UP000233556"/>
    </source>
</evidence>
<organism evidence="1 2">
    <name type="scientific">Limosa lapponica baueri</name>
    <dbReference type="NCBI Taxonomy" id="1758121"/>
    <lineage>
        <taxon>Eukaryota</taxon>
        <taxon>Metazoa</taxon>
        <taxon>Chordata</taxon>
        <taxon>Craniata</taxon>
        <taxon>Vertebrata</taxon>
        <taxon>Euteleostomi</taxon>
        <taxon>Archelosauria</taxon>
        <taxon>Archosauria</taxon>
        <taxon>Dinosauria</taxon>
        <taxon>Saurischia</taxon>
        <taxon>Theropoda</taxon>
        <taxon>Coelurosauria</taxon>
        <taxon>Aves</taxon>
        <taxon>Neognathae</taxon>
        <taxon>Neoaves</taxon>
        <taxon>Charadriiformes</taxon>
        <taxon>Scolopacidae</taxon>
        <taxon>Limosa</taxon>
    </lineage>
</organism>
<dbReference type="Proteomes" id="UP000233556">
    <property type="component" value="Unassembled WGS sequence"/>
</dbReference>
<keyword evidence="2" id="KW-1185">Reference proteome</keyword>
<evidence type="ECO:0000313" key="1">
    <source>
        <dbReference type="EMBL" id="PKU40322.1"/>
    </source>
</evidence>
<reference evidence="2" key="1">
    <citation type="submission" date="2017-11" db="EMBL/GenBank/DDBJ databases">
        <authorList>
            <person name="Lima N.C."/>
            <person name="Parody-Merino A.M."/>
            <person name="Battley P.F."/>
            <person name="Fidler A.E."/>
            <person name="Prosdocimi F."/>
        </authorList>
    </citation>
    <scope>NUCLEOTIDE SEQUENCE [LARGE SCALE GENOMIC DNA]</scope>
</reference>
<dbReference type="AlphaFoldDB" id="A0A2I0U2S1"/>
<protein>
    <submittedName>
        <fullName evidence="1">Uncharacterized protein</fullName>
    </submittedName>
</protein>
<proteinExistence type="predicted"/>